<dbReference type="PANTHER" id="PTHR33540:SF2">
    <property type="entry name" value="TRNA THREONYLCARBAMOYLADENOSINE BIOSYNTHESIS PROTEIN TSAE"/>
    <property type="match status" value="1"/>
</dbReference>
<protein>
    <recommendedName>
        <fullName evidence="3">tRNA threonylcarbamoyladenosine biosynthesis protein TsaE</fullName>
    </recommendedName>
    <alternativeName>
        <fullName evidence="10">t(6)A37 threonylcarbamoyladenosine biosynthesis protein TsaE</fullName>
    </alternativeName>
</protein>
<keyword evidence="11" id="KW-0378">Hydrolase</keyword>
<sequence length="151" mass="17004">MELIVENALQTQAFAENLATFLEPNDVILLDGDLGAGKTTFTQGLARGLAIKRNVKSPTFNLIKEYHDGTMPLYHMDLYRLEGIGGEDLGLEEYFNGDGVCVVEWGKFVADDLPPEYLTIQLKKDLNDFEKRTLVLLAQGQHYENLIQKLQ</sequence>
<name>A0A0R2KKT4_9LACO</name>
<evidence type="ECO:0000256" key="1">
    <source>
        <dbReference type="ARBA" id="ARBA00004496"/>
    </source>
</evidence>
<dbReference type="InterPro" id="IPR027417">
    <property type="entry name" value="P-loop_NTPase"/>
</dbReference>
<dbReference type="GO" id="GO:0016787">
    <property type="term" value="F:hydrolase activity"/>
    <property type="evidence" value="ECO:0007669"/>
    <property type="project" value="UniProtKB-KW"/>
</dbReference>
<evidence type="ECO:0000256" key="2">
    <source>
        <dbReference type="ARBA" id="ARBA00007599"/>
    </source>
</evidence>
<keyword evidence="12" id="KW-1185">Reference proteome</keyword>
<evidence type="ECO:0000313" key="12">
    <source>
        <dbReference type="Proteomes" id="UP000051500"/>
    </source>
</evidence>
<comment type="similarity">
    <text evidence="2">Belongs to the TsaE family.</text>
</comment>
<dbReference type="GO" id="GO:0005737">
    <property type="term" value="C:cytoplasm"/>
    <property type="evidence" value="ECO:0007669"/>
    <property type="project" value="UniProtKB-SubCell"/>
</dbReference>
<dbReference type="eggNOG" id="COG0802">
    <property type="taxonomic scope" value="Bacteria"/>
</dbReference>
<proteinExistence type="inferred from homology"/>
<dbReference type="Gene3D" id="3.40.50.300">
    <property type="entry name" value="P-loop containing nucleotide triphosphate hydrolases"/>
    <property type="match status" value="1"/>
</dbReference>
<evidence type="ECO:0000256" key="3">
    <source>
        <dbReference type="ARBA" id="ARBA00019010"/>
    </source>
</evidence>
<dbReference type="GO" id="GO:0002949">
    <property type="term" value="P:tRNA threonylcarbamoyladenosine modification"/>
    <property type="evidence" value="ECO:0007669"/>
    <property type="project" value="InterPro"/>
</dbReference>
<dbReference type="GO" id="GO:0046872">
    <property type="term" value="F:metal ion binding"/>
    <property type="evidence" value="ECO:0007669"/>
    <property type="project" value="UniProtKB-KW"/>
</dbReference>
<comment type="subcellular location">
    <subcellularLocation>
        <location evidence="1">Cytoplasm</location>
    </subcellularLocation>
</comment>
<dbReference type="OrthoDB" id="9815896at2"/>
<dbReference type="AlphaFoldDB" id="A0A0R2KKT4"/>
<dbReference type="STRING" id="1122146.IV53_GL001118"/>
<dbReference type="SUPFAM" id="SSF52540">
    <property type="entry name" value="P-loop containing nucleoside triphosphate hydrolases"/>
    <property type="match status" value="1"/>
</dbReference>
<evidence type="ECO:0000256" key="4">
    <source>
        <dbReference type="ARBA" id="ARBA00022490"/>
    </source>
</evidence>
<gene>
    <name evidence="11" type="ORF">IV53_GL001118</name>
</gene>
<keyword evidence="4" id="KW-0963">Cytoplasm</keyword>
<dbReference type="InterPro" id="IPR003442">
    <property type="entry name" value="T6A_TsaE"/>
</dbReference>
<comment type="caution">
    <text evidence="11">The sequence shown here is derived from an EMBL/GenBank/DDBJ whole genome shotgun (WGS) entry which is preliminary data.</text>
</comment>
<accession>A0A0R2KKT4</accession>
<keyword evidence="9" id="KW-0460">Magnesium</keyword>
<evidence type="ECO:0000256" key="5">
    <source>
        <dbReference type="ARBA" id="ARBA00022694"/>
    </source>
</evidence>
<dbReference type="Proteomes" id="UP000051500">
    <property type="component" value="Unassembled WGS sequence"/>
</dbReference>
<keyword evidence="6" id="KW-0479">Metal-binding</keyword>
<evidence type="ECO:0000256" key="10">
    <source>
        <dbReference type="ARBA" id="ARBA00032441"/>
    </source>
</evidence>
<keyword evidence="8" id="KW-0067">ATP-binding</keyword>
<dbReference type="Pfam" id="PF02367">
    <property type="entry name" value="TsaE"/>
    <property type="match status" value="1"/>
</dbReference>
<evidence type="ECO:0000256" key="7">
    <source>
        <dbReference type="ARBA" id="ARBA00022741"/>
    </source>
</evidence>
<evidence type="ECO:0000313" key="11">
    <source>
        <dbReference type="EMBL" id="KRN90000.1"/>
    </source>
</evidence>
<keyword evidence="7" id="KW-0547">Nucleotide-binding</keyword>
<dbReference type="PANTHER" id="PTHR33540">
    <property type="entry name" value="TRNA THREONYLCARBAMOYLADENOSINE BIOSYNTHESIS PROTEIN TSAE"/>
    <property type="match status" value="1"/>
</dbReference>
<dbReference type="RefSeq" id="WP_027106719.1">
    <property type="nucleotide sequence ID" value="NZ_AUHP01000017.1"/>
</dbReference>
<organism evidence="11 12">
    <name type="scientific">Ligilactobacillus ceti DSM 22408</name>
    <dbReference type="NCBI Taxonomy" id="1122146"/>
    <lineage>
        <taxon>Bacteria</taxon>
        <taxon>Bacillati</taxon>
        <taxon>Bacillota</taxon>
        <taxon>Bacilli</taxon>
        <taxon>Lactobacillales</taxon>
        <taxon>Lactobacillaceae</taxon>
        <taxon>Ligilactobacillus</taxon>
    </lineage>
</organism>
<dbReference type="PATRIC" id="fig|1122146.4.peg.1155"/>
<keyword evidence="5" id="KW-0819">tRNA processing</keyword>
<evidence type="ECO:0000256" key="9">
    <source>
        <dbReference type="ARBA" id="ARBA00022842"/>
    </source>
</evidence>
<evidence type="ECO:0000256" key="8">
    <source>
        <dbReference type="ARBA" id="ARBA00022840"/>
    </source>
</evidence>
<evidence type="ECO:0000256" key="6">
    <source>
        <dbReference type="ARBA" id="ARBA00022723"/>
    </source>
</evidence>
<dbReference type="NCBIfam" id="TIGR00150">
    <property type="entry name" value="T6A_YjeE"/>
    <property type="match status" value="1"/>
</dbReference>
<dbReference type="GO" id="GO:0005524">
    <property type="term" value="F:ATP binding"/>
    <property type="evidence" value="ECO:0007669"/>
    <property type="project" value="UniProtKB-KW"/>
</dbReference>
<reference evidence="11 12" key="1">
    <citation type="journal article" date="2015" name="Genome Announc.">
        <title>Expanding the biotechnology potential of lactobacilli through comparative genomics of 213 strains and associated genera.</title>
        <authorList>
            <person name="Sun Z."/>
            <person name="Harris H.M."/>
            <person name="McCann A."/>
            <person name="Guo C."/>
            <person name="Argimon S."/>
            <person name="Zhang W."/>
            <person name="Yang X."/>
            <person name="Jeffery I.B."/>
            <person name="Cooney J.C."/>
            <person name="Kagawa T.F."/>
            <person name="Liu W."/>
            <person name="Song Y."/>
            <person name="Salvetti E."/>
            <person name="Wrobel A."/>
            <person name="Rasinkangas P."/>
            <person name="Parkhill J."/>
            <person name="Rea M.C."/>
            <person name="O'Sullivan O."/>
            <person name="Ritari J."/>
            <person name="Douillard F.P."/>
            <person name="Paul Ross R."/>
            <person name="Yang R."/>
            <person name="Briner A.E."/>
            <person name="Felis G.E."/>
            <person name="de Vos W.M."/>
            <person name="Barrangou R."/>
            <person name="Klaenhammer T.R."/>
            <person name="Caufield P.W."/>
            <person name="Cui Y."/>
            <person name="Zhang H."/>
            <person name="O'Toole P.W."/>
        </authorList>
    </citation>
    <scope>NUCLEOTIDE SEQUENCE [LARGE SCALE GENOMIC DNA]</scope>
    <source>
        <strain evidence="11 12">DSM 22408</strain>
    </source>
</reference>
<dbReference type="EMBL" id="JQBZ01000007">
    <property type="protein sequence ID" value="KRN90000.1"/>
    <property type="molecule type" value="Genomic_DNA"/>
</dbReference>